<gene>
    <name evidence="1" type="ORF">K3G42_001752</name>
</gene>
<name>A0ACB8EU30_9SAUR</name>
<accession>A0ACB8EU30</accession>
<dbReference type="Proteomes" id="UP000827872">
    <property type="component" value="Linkage Group LG15"/>
</dbReference>
<evidence type="ECO:0000313" key="2">
    <source>
        <dbReference type="Proteomes" id="UP000827872"/>
    </source>
</evidence>
<proteinExistence type="predicted"/>
<dbReference type="EMBL" id="CM037628">
    <property type="protein sequence ID" value="KAH7996136.1"/>
    <property type="molecule type" value="Genomic_DNA"/>
</dbReference>
<keyword evidence="2" id="KW-1185">Reference proteome</keyword>
<evidence type="ECO:0000313" key="1">
    <source>
        <dbReference type="EMBL" id="KAH7996136.1"/>
    </source>
</evidence>
<organism evidence="1 2">
    <name type="scientific">Sphaerodactylus townsendi</name>
    <dbReference type="NCBI Taxonomy" id="933632"/>
    <lineage>
        <taxon>Eukaryota</taxon>
        <taxon>Metazoa</taxon>
        <taxon>Chordata</taxon>
        <taxon>Craniata</taxon>
        <taxon>Vertebrata</taxon>
        <taxon>Euteleostomi</taxon>
        <taxon>Lepidosauria</taxon>
        <taxon>Squamata</taxon>
        <taxon>Bifurcata</taxon>
        <taxon>Gekkota</taxon>
        <taxon>Sphaerodactylidae</taxon>
        <taxon>Sphaerodactylus</taxon>
    </lineage>
</organism>
<sequence>MTCVTRQRLQRQKEFILDGVAADTIGSGYAHILPKLWSPLPPYNAQLDVHAASYFSSPVVKALLKKTEQVKASGSWERNPLGVGSLRLESATESFGRGFE</sequence>
<reference evidence="1" key="1">
    <citation type="submission" date="2021-08" db="EMBL/GenBank/DDBJ databases">
        <title>The first chromosome-level gecko genome reveals the dynamic sex chromosomes of Neotropical dwarf geckos (Sphaerodactylidae: Sphaerodactylus).</title>
        <authorList>
            <person name="Pinto B.J."/>
            <person name="Keating S.E."/>
            <person name="Gamble T."/>
        </authorList>
    </citation>
    <scope>NUCLEOTIDE SEQUENCE</scope>
    <source>
        <strain evidence="1">TG3544</strain>
    </source>
</reference>
<protein>
    <submittedName>
        <fullName evidence="1">Uncharacterized protein</fullName>
    </submittedName>
</protein>
<comment type="caution">
    <text evidence="1">The sequence shown here is derived from an EMBL/GenBank/DDBJ whole genome shotgun (WGS) entry which is preliminary data.</text>
</comment>